<comment type="caution">
    <text evidence="2">The sequence shown here is derived from an EMBL/GenBank/DDBJ whole genome shotgun (WGS) entry which is preliminary data.</text>
</comment>
<keyword evidence="2" id="KW-0808">Transferase</keyword>
<dbReference type="AlphaFoldDB" id="A0A5T0QH53"/>
<keyword evidence="1" id="KW-1133">Transmembrane helix</keyword>
<sequence length="55" mass="6768">MLRLTWLQFTFFNSLMIVLLNFNLFYFVYEKNTQNWFITFVFIVAYFALVHVICS</sequence>
<reference evidence="2" key="1">
    <citation type="submission" date="2018-05" db="EMBL/GenBank/DDBJ databases">
        <authorList>
            <consortium name="PulseNet: The National Subtyping Network for Foodborne Disease Surveillance"/>
            <person name="Tarr C.L."/>
            <person name="Trees E."/>
            <person name="Katz L.S."/>
            <person name="Carleton-Romer H.A."/>
            <person name="Stroika S."/>
            <person name="Kucerova Z."/>
            <person name="Roache K.F."/>
            <person name="Sabol A.L."/>
            <person name="Besser J."/>
            <person name="Gerner-Smidt P."/>
        </authorList>
    </citation>
    <scope>NUCLEOTIDE SEQUENCE</scope>
    <source>
        <strain evidence="2">PNUSAC000802</strain>
    </source>
</reference>
<feature type="transmembrane region" description="Helical" evidence="1">
    <location>
        <begin position="6"/>
        <end position="29"/>
    </location>
</feature>
<evidence type="ECO:0000313" key="2">
    <source>
        <dbReference type="EMBL" id="EAK2223412.1"/>
    </source>
</evidence>
<evidence type="ECO:0000256" key="1">
    <source>
        <dbReference type="SAM" id="Phobius"/>
    </source>
</evidence>
<feature type="non-terminal residue" evidence="2">
    <location>
        <position position="55"/>
    </location>
</feature>
<dbReference type="GO" id="GO:0016740">
    <property type="term" value="F:transferase activity"/>
    <property type="evidence" value="ECO:0007669"/>
    <property type="project" value="UniProtKB-KW"/>
</dbReference>
<keyword evidence="1" id="KW-0812">Transmembrane</keyword>
<proteinExistence type="predicted"/>
<dbReference type="EMBL" id="AACEKF010000009">
    <property type="protein sequence ID" value="EAK2223412.1"/>
    <property type="molecule type" value="Genomic_DNA"/>
</dbReference>
<keyword evidence="1" id="KW-0472">Membrane</keyword>
<feature type="transmembrane region" description="Helical" evidence="1">
    <location>
        <begin position="36"/>
        <end position="53"/>
    </location>
</feature>
<name>A0A5T0QH53_CAMJU</name>
<accession>A0A5T0QH53</accession>
<gene>
    <name evidence="2" type="ORF">BGL21_05850</name>
</gene>
<protein>
    <submittedName>
        <fullName evidence="2">Lipid A/FlgG phosphoethanolamine transferase EptC</fullName>
    </submittedName>
</protein>
<organism evidence="2">
    <name type="scientific">Campylobacter jejuni</name>
    <dbReference type="NCBI Taxonomy" id="197"/>
    <lineage>
        <taxon>Bacteria</taxon>
        <taxon>Pseudomonadati</taxon>
        <taxon>Campylobacterota</taxon>
        <taxon>Epsilonproteobacteria</taxon>
        <taxon>Campylobacterales</taxon>
        <taxon>Campylobacteraceae</taxon>
        <taxon>Campylobacter</taxon>
    </lineage>
</organism>